<organism evidence="4 5">
    <name type="scientific">Chitinophaga japonensis</name>
    <name type="common">Flexibacter japonensis</name>
    <dbReference type="NCBI Taxonomy" id="104662"/>
    <lineage>
        <taxon>Bacteria</taxon>
        <taxon>Pseudomonadati</taxon>
        <taxon>Bacteroidota</taxon>
        <taxon>Chitinophagia</taxon>
        <taxon>Chitinophagales</taxon>
        <taxon>Chitinophagaceae</taxon>
        <taxon>Chitinophaga</taxon>
    </lineage>
</organism>
<dbReference type="RefSeq" id="WP_145711043.1">
    <property type="nucleotide sequence ID" value="NZ_BAAAFY010000001.1"/>
</dbReference>
<dbReference type="PANTHER" id="PTHR30383:SF5">
    <property type="entry name" value="SGNH HYDROLASE-TYPE ESTERASE DOMAIN-CONTAINING PROTEIN"/>
    <property type="match status" value="1"/>
</dbReference>
<dbReference type="Gene3D" id="3.40.50.1110">
    <property type="entry name" value="SGNH hydrolase"/>
    <property type="match status" value="1"/>
</dbReference>
<proteinExistence type="predicted"/>
<dbReference type="AlphaFoldDB" id="A0A562TF67"/>
<dbReference type="InterPro" id="IPR013830">
    <property type="entry name" value="SGNH_hydro"/>
</dbReference>
<feature type="transmembrane region" description="Helical" evidence="2">
    <location>
        <begin position="84"/>
        <end position="104"/>
    </location>
</feature>
<comment type="caution">
    <text evidence="4">The sequence shown here is derived from an EMBL/GenBank/DDBJ whole genome shotgun (WGS) entry which is preliminary data.</text>
</comment>
<dbReference type="InterPro" id="IPR051532">
    <property type="entry name" value="Ester_Hydrolysis_Enzymes"/>
</dbReference>
<gene>
    <name evidence="4" type="ORF">LX66_1295</name>
</gene>
<dbReference type="GO" id="GO:0004622">
    <property type="term" value="F:phosphatidylcholine lysophospholipase activity"/>
    <property type="evidence" value="ECO:0007669"/>
    <property type="project" value="TreeGrafter"/>
</dbReference>
<accession>A0A562TF67</accession>
<feature type="compositionally biased region" description="Low complexity" evidence="1">
    <location>
        <begin position="123"/>
        <end position="149"/>
    </location>
</feature>
<protein>
    <submittedName>
        <fullName evidence="4">Lysophospholipase L1-like esterase</fullName>
    </submittedName>
</protein>
<dbReference type="EMBL" id="VLLG01000002">
    <property type="protein sequence ID" value="TWI91914.1"/>
    <property type="molecule type" value="Genomic_DNA"/>
</dbReference>
<dbReference type="PANTHER" id="PTHR30383">
    <property type="entry name" value="THIOESTERASE 1/PROTEASE 1/LYSOPHOSPHOLIPASE L1"/>
    <property type="match status" value="1"/>
</dbReference>
<reference evidence="4 5" key="1">
    <citation type="journal article" date="2013" name="Stand. Genomic Sci.">
        <title>Genomic Encyclopedia of Type Strains, Phase I: The one thousand microbial genomes (KMG-I) project.</title>
        <authorList>
            <person name="Kyrpides N.C."/>
            <person name="Woyke T."/>
            <person name="Eisen J.A."/>
            <person name="Garrity G."/>
            <person name="Lilburn T.G."/>
            <person name="Beck B.J."/>
            <person name="Whitman W.B."/>
            <person name="Hugenholtz P."/>
            <person name="Klenk H.P."/>
        </authorList>
    </citation>
    <scope>NUCLEOTIDE SEQUENCE [LARGE SCALE GENOMIC DNA]</scope>
    <source>
        <strain evidence="4 5">DSM 13484</strain>
    </source>
</reference>
<dbReference type="CDD" id="cd00229">
    <property type="entry name" value="SGNH_hydrolase"/>
    <property type="match status" value="1"/>
</dbReference>
<dbReference type="OrthoDB" id="9786188at2"/>
<keyword evidence="2" id="KW-1133">Transmembrane helix</keyword>
<sequence>MPDKHANNKPSVSGELIRQYLAGELDDKAMHALERQALDDPFLAEALEGFSGHAPDQSAHLADLQQRLEQRVGRSGRARVRLLYYRWAAAAAILLILGLSFWWINQQQVSRRQDMARVETRETTPAPSAAKPADSAAGTPVPAVPPAGRTAEKPKAETVKAVTAAPADVPPPHPAPALHEAAKDAAPEAEALLENKIAGTETHREDAPGIAAADTYKRSAPAEVAASSAAPRPQAMVAPPARKMRQAAFVAAPRRIVVLGSSTAAGIGPQTPDSAWVNLLREYLQDKDPRAMVVNLAVGSANSYRILPHDADVSPRRPRPDLQHNITKALLLQPDAIIINMPSNDIMEGYSLQEFQRNLAAVVHRAQLFNVACYITTTQPRNMNDAEREKLQEMRDYIIRTYPNAYIDFWEGFSTPDGRLLPQYDSGDGVHLNGRGHRLMLERVKERIE</sequence>
<keyword evidence="2" id="KW-0472">Membrane</keyword>
<dbReference type="Proteomes" id="UP000316778">
    <property type="component" value="Unassembled WGS sequence"/>
</dbReference>
<evidence type="ECO:0000256" key="1">
    <source>
        <dbReference type="SAM" id="MobiDB-lite"/>
    </source>
</evidence>
<dbReference type="Pfam" id="PF13472">
    <property type="entry name" value="Lipase_GDSL_2"/>
    <property type="match status" value="1"/>
</dbReference>
<name>A0A562TF67_CHIJA</name>
<evidence type="ECO:0000313" key="4">
    <source>
        <dbReference type="EMBL" id="TWI91914.1"/>
    </source>
</evidence>
<evidence type="ECO:0000313" key="5">
    <source>
        <dbReference type="Proteomes" id="UP000316778"/>
    </source>
</evidence>
<keyword evidence="2" id="KW-0812">Transmembrane</keyword>
<dbReference type="SUPFAM" id="SSF52266">
    <property type="entry name" value="SGNH hydrolase"/>
    <property type="match status" value="1"/>
</dbReference>
<dbReference type="InterPro" id="IPR036514">
    <property type="entry name" value="SGNH_hydro_sf"/>
</dbReference>
<feature type="domain" description="SGNH hydrolase-type esterase" evidence="3">
    <location>
        <begin position="258"/>
        <end position="439"/>
    </location>
</feature>
<feature type="region of interest" description="Disordered" evidence="1">
    <location>
        <begin position="115"/>
        <end position="186"/>
    </location>
</feature>
<evidence type="ECO:0000256" key="2">
    <source>
        <dbReference type="SAM" id="Phobius"/>
    </source>
</evidence>
<keyword evidence="5" id="KW-1185">Reference proteome</keyword>
<evidence type="ECO:0000259" key="3">
    <source>
        <dbReference type="Pfam" id="PF13472"/>
    </source>
</evidence>